<evidence type="ECO:0000313" key="2">
    <source>
        <dbReference type="Proteomes" id="UP000823749"/>
    </source>
</evidence>
<name>A0AAV6KEI9_9ERIC</name>
<dbReference type="Proteomes" id="UP000823749">
    <property type="component" value="Chromosome 5"/>
</dbReference>
<protein>
    <submittedName>
        <fullName evidence="1">Uncharacterized protein</fullName>
    </submittedName>
</protein>
<proteinExistence type="predicted"/>
<comment type="caution">
    <text evidence="1">The sequence shown here is derived from an EMBL/GenBank/DDBJ whole genome shotgun (WGS) entry which is preliminary data.</text>
</comment>
<dbReference type="EMBL" id="JACTNZ010000005">
    <property type="protein sequence ID" value="KAG5550826.1"/>
    <property type="molecule type" value="Genomic_DNA"/>
</dbReference>
<keyword evidence="2" id="KW-1185">Reference proteome</keyword>
<evidence type="ECO:0000313" key="1">
    <source>
        <dbReference type="EMBL" id="KAG5550826.1"/>
    </source>
</evidence>
<accession>A0AAV6KEI9</accession>
<gene>
    <name evidence="1" type="ORF">RHGRI_015697</name>
</gene>
<dbReference type="AlphaFoldDB" id="A0AAV6KEI9"/>
<sequence length="60" mass="6838">MWECLIATNSTTFNIVDLRPLLIARRPHETIIIVHQPVSPETQKATILLSRKFRGPKAKS</sequence>
<organism evidence="1 2">
    <name type="scientific">Rhododendron griersonianum</name>
    <dbReference type="NCBI Taxonomy" id="479676"/>
    <lineage>
        <taxon>Eukaryota</taxon>
        <taxon>Viridiplantae</taxon>
        <taxon>Streptophyta</taxon>
        <taxon>Embryophyta</taxon>
        <taxon>Tracheophyta</taxon>
        <taxon>Spermatophyta</taxon>
        <taxon>Magnoliopsida</taxon>
        <taxon>eudicotyledons</taxon>
        <taxon>Gunneridae</taxon>
        <taxon>Pentapetalae</taxon>
        <taxon>asterids</taxon>
        <taxon>Ericales</taxon>
        <taxon>Ericaceae</taxon>
        <taxon>Ericoideae</taxon>
        <taxon>Rhodoreae</taxon>
        <taxon>Rhododendron</taxon>
    </lineage>
</organism>
<reference evidence="1" key="1">
    <citation type="submission" date="2020-08" db="EMBL/GenBank/DDBJ databases">
        <title>Plant Genome Project.</title>
        <authorList>
            <person name="Zhang R.-G."/>
        </authorList>
    </citation>
    <scope>NUCLEOTIDE SEQUENCE</scope>
    <source>
        <strain evidence="1">WSP0</strain>
        <tissue evidence="1">Leaf</tissue>
    </source>
</reference>